<dbReference type="AlphaFoldDB" id="A0A256F6E9"/>
<comment type="caution">
    <text evidence="1">The sequence shown here is derived from an EMBL/GenBank/DDBJ whole genome shotgun (WGS) entry which is preliminary data.</text>
</comment>
<dbReference type="Proteomes" id="UP000216478">
    <property type="component" value="Unassembled WGS sequence"/>
</dbReference>
<keyword evidence="2" id="KW-1185">Reference proteome</keyword>
<organism evidence="1 2">
    <name type="scientific">Brucella grignonensis</name>
    <dbReference type="NCBI Taxonomy" id="94627"/>
    <lineage>
        <taxon>Bacteria</taxon>
        <taxon>Pseudomonadati</taxon>
        <taxon>Pseudomonadota</taxon>
        <taxon>Alphaproteobacteria</taxon>
        <taxon>Hyphomicrobiales</taxon>
        <taxon>Brucellaceae</taxon>
        <taxon>Brucella/Ochrobactrum group</taxon>
        <taxon>Brucella</taxon>
    </lineage>
</organism>
<sequence length="46" mass="5185">MCHMAASLVFERISGSLSDDLISPRFFLRLRYIRAPGALMSAQRSL</sequence>
<dbReference type="EMBL" id="NNRL01000163">
    <property type="protein sequence ID" value="OYR10408.1"/>
    <property type="molecule type" value="Genomic_DNA"/>
</dbReference>
<evidence type="ECO:0000313" key="2">
    <source>
        <dbReference type="Proteomes" id="UP000216478"/>
    </source>
</evidence>
<proteinExistence type="predicted"/>
<reference evidence="1 2" key="1">
    <citation type="submission" date="2017-07" db="EMBL/GenBank/DDBJ databases">
        <title>Phylogenetic study on the rhizospheric bacterium Ochrobactrum sp. A44.</title>
        <authorList>
            <person name="Krzyzanowska D.M."/>
            <person name="Ossowicki A."/>
            <person name="Rajewska M."/>
            <person name="Maciag T."/>
            <person name="Kaczynski Z."/>
            <person name="Czerwicka M."/>
            <person name="Jafra S."/>
        </authorList>
    </citation>
    <scope>NUCLEOTIDE SEQUENCE [LARGE SCALE GENOMIC DNA]</scope>
    <source>
        <strain evidence="1 2">OgA9a</strain>
    </source>
</reference>
<gene>
    <name evidence="1" type="ORF">CEV33_1869</name>
</gene>
<name>A0A256F6E9_9HYPH</name>
<protein>
    <submittedName>
        <fullName evidence="1">Uncharacterized protein</fullName>
    </submittedName>
</protein>
<accession>A0A256F6E9</accession>
<evidence type="ECO:0000313" key="1">
    <source>
        <dbReference type="EMBL" id="OYR10408.1"/>
    </source>
</evidence>